<dbReference type="InterPro" id="IPR036950">
    <property type="entry name" value="PBP_transglycosylase"/>
</dbReference>
<dbReference type="RefSeq" id="WP_166063593.1">
    <property type="nucleotide sequence ID" value="NZ_CP049889.1"/>
</dbReference>
<evidence type="ECO:0000256" key="2">
    <source>
        <dbReference type="ARBA" id="ARBA00007739"/>
    </source>
</evidence>
<evidence type="ECO:0000256" key="14">
    <source>
        <dbReference type="SAM" id="MobiDB-lite"/>
    </source>
</evidence>
<evidence type="ECO:0000256" key="4">
    <source>
        <dbReference type="ARBA" id="ARBA00022670"/>
    </source>
</evidence>
<dbReference type="EMBL" id="CP049889">
    <property type="protein sequence ID" value="QIK52560.1"/>
    <property type="molecule type" value="Genomic_DNA"/>
</dbReference>
<evidence type="ECO:0000256" key="9">
    <source>
        <dbReference type="ARBA" id="ARBA00022984"/>
    </source>
</evidence>
<dbReference type="GO" id="GO:0008955">
    <property type="term" value="F:peptidoglycan glycosyltransferase activity"/>
    <property type="evidence" value="ECO:0007669"/>
    <property type="project" value="UniProtKB-EC"/>
</dbReference>
<evidence type="ECO:0000256" key="6">
    <source>
        <dbReference type="ARBA" id="ARBA00022679"/>
    </source>
</evidence>
<evidence type="ECO:0000256" key="10">
    <source>
        <dbReference type="ARBA" id="ARBA00023268"/>
    </source>
</evidence>
<dbReference type="Gene3D" id="1.10.3810.10">
    <property type="entry name" value="Biosynthetic peptidoglycan transglycosylase-like"/>
    <property type="match status" value="1"/>
</dbReference>
<dbReference type="PANTHER" id="PTHR32282:SF29">
    <property type="entry name" value="PENICILLIN-BINDING PROTEIN 1A"/>
    <property type="match status" value="1"/>
</dbReference>
<feature type="domain" description="Glycosyl transferase family 51" evidence="17">
    <location>
        <begin position="93"/>
        <end position="268"/>
    </location>
</feature>
<comment type="similarity">
    <text evidence="1">In the C-terminal section; belongs to the transpeptidase family.</text>
</comment>
<dbReference type="Gene3D" id="3.40.710.10">
    <property type="entry name" value="DD-peptidase/beta-lactamase superfamily"/>
    <property type="match status" value="1"/>
</dbReference>
<protein>
    <submittedName>
        <fullName evidence="18">PBP1A family penicillin-binding protein</fullName>
    </submittedName>
</protein>
<organism evidence="18 19">
    <name type="scientific">Jeotgalibaca porci</name>
    <dbReference type="NCBI Taxonomy" id="1868793"/>
    <lineage>
        <taxon>Bacteria</taxon>
        <taxon>Bacillati</taxon>
        <taxon>Bacillota</taxon>
        <taxon>Bacilli</taxon>
        <taxon>Lactobacillales</taxon>
        <taxon>Carnobacteriaceae</taxon>
        <taxon>Jeotgalibaca</taxon>
    </lineage>
</organism>
<feature type="domain" description="Penicillin-binding protein transpeptidase" evidence="16">
    <location>
        <begin position="362"/>
        <end position="651"/>
    </location>
</feature>
<feature type="compositionally biased region" description="Basic residues" evidence="14">
    <location>
        <begin position="9"/>
        <end position="33"/>
    </location>
</feature>
<dbReference type="PANTHER" id="PTHR32282">
    <property type="entry name" value="BINDING PROTEIN TRANSPEPTIDASE, PUTATIVE-RELATED"/>
    <property type="match status" value="1"/>
</dbReference>
<dbReference type="Pfam" id="PF00905">
    <property type="entry name" value="Transpeptidase"/>
    <property type="match status" value="1"/>
</dbReference>
<keyword evidence="7" id="KW-0378">Hydrolase</keyword>
<gene>
    <name evidence="18" type="ORF">G7058_11160</name>
</gene>
<sequence>MPKQTQTRQQRKQSTTKKGNGKKRTNKKKTNKKKQTGLLKKIILGIIALGFIALLAGAGLFAYYAANAPEVNREALEDTEPSKLLALDGSIATEVGAGAQNRELAALDEIPELLQNAVVSIEDQRFYDHLGVDPIRILGAALANVRGGGISQGGSTITQQLIKLSFFSTSEEDQTLERKAQEAWMALQLEREISKNEILALYINKVYMGNNVYGMATAAEYYYGKDLADLTLPEAATLAGMPQAPSYYDPYVNPAETEERRNIVLMMMVDKGVITEQERSEATLVPVTENLVDHSNDVDNSLVVDSYIQLVMDEVYEKTGLEVEMGGLTIQTNLDMDAQQRLFDIVNSEEYILFPDDEVQTAVTLVDVHTGALNAVVGNRKKSNLLAVNYANQNNRSVASTIKPIIDYAPAIEYNNYSTGTLIVDEEWTYPDGSVLRNYDGNYRGSLTIREALVDSRNVPAAKLLNEVVGIDNADEFLSRLGIESIQKNGSNDIYPSSAIQGDITNIQMAAAYAAFSNGGTYYNPYTVQSVIDSDGNVYEFAPDGTVAMKDSTAYMMTDMMKDVVTDSAPNALVPGVPIAGKTGTEEFSDEEIALVGATHDMNVAKDSWFVGYSPNYSIAVWMGYEEVTLEGNYLPFQTREITRHIFNELMNYVSTDKDNSDWIKPDSVVEATMEKYSNPVAKPGPNTPNEMRITELFVKGTEPTTVSKKYGEELKAPTGLKATYDKDTDKLTVTWDAYKLAEADKRTPQFDVTVGAATRPTTDTTIVIDNPPKGNVSITVRAKVGTTTSPNATIQIKIEEPKKPEEEEESKESESSSSSESEQSSESSESVQESESSSVPPESQPSESVAPPESSNTPPAE</sequence>
<dbReference type="GO" id="GO:0071555">
    <property type="term" value="P:cell wall organization"/>
    <property type="evidence" value="ECO:0007669"/>
    <property type="project" value="UniProtKB-KW"/>
</dbReference>
<comment type="similarity">
    <text evidence="2">In the N-terminal section; belongs to the glycosyltransferase 51 family.</text>
</comment>
<evidence type="ECO:0000256" key="12">
    <source>
        <dbReference type="ARBA" id="ARBA00034000"/>
    </source>
</evidence>
<keyword evidence="5" id="KW-0328">Glycosyltransferase</keyword>
<keyword evidence="15" id="KW-1133">Transmembrane helix</keyword>
<comment type="catalytic activity">
    <reaction evidence="13">
        <text>[GlcNAc-(1-&gt;4)-Mur2Ac(oyl-L-Ala-gamma-D-Glu-L-Lys-D-Ala-D-Ala)](n)-di-trans,octa-cis-undecaprenyl diphosphate + beta-D-GlcNAc-(1-&gt;4)-Mur2Ac(oyl-L-Ala-gamma-D-Glu-L-Lys-D-Ala-D-Ala)-di-trans,octa-cis-undecaprenyl diphosphate = [GlcNAc-(1-&gt;4)-Mur2Ac(oyl-L-Ala-gamma-D-Glu-L-Lys-D-Ala-D-Ala)](n+1)-di-trans,octa-cis-undecaprenyl diphosphate + di-trans,octa-cis-undecaprenyl diphosphate + H(+)</text>
        <dbReference type="Rhea" id="RHEA:23708"/>
        <dbReference type="Rhea" id="RHEA-COMP:9602"/>
        <dbReference type="Rhea" id="RHEA-COMP:9603"/>
        <dbReference type="ChEBI" id="CHEBI:15378"/>
        <dbReference type="ChEBI" id="CHEBI:58405"/>
        <dbReference type="ChEBI" id="CHEBI:60033"/>
        <dbReference type="ChEBI" id="CHEBI:78435"/>
        <dbReference type="EC" id="2.4.99.28"/>
    </reaction>
</comment>
<evidence type="ECO:0000256" key="3">
    <source>
        <dbReference type="ARBA" id="ARBA00022645"/>
    </source>
</evidence>
<dbReference type="GO" id="GO:0030288">
    <property type="term" value="C:outer membrane-bounded periplasmic space"/>
    <property type="evidence" value="ECO:0007669"/>
    <property type="project" value="TreeGrafter"/>
</dbReference>
<keyword evidence="11" id="KW-0961">Cell wall biogenesis/degradation</keyword>
<comment type="catalytic activity">
    <reaction evidence="12">
        <text>Preferential cleavage: (Ac)2-L-Lys-D-Ala-|-D-Ala. Also transpeptidation of peptidyl-alanyl moieties that are N-acyl substituents of D-alanine.</text>
        <dbReference type="EC" id="3.4.16.4"/>
    </reaction>
</comment>
<evidence type="ECO:0000259" key="17">
    <source>
        <dbReference type="Pfam" id="PF00912"/>
    </source>
</evidence>
<evidence type="ECO:0000259" key="16">
    <source>
        <dbReference type="Pfam" id="PF00905"/>
    </source>
</evidence>
<dbReference type="Pfam" id="PF00912">
    <property type="entry name" value="Transgly"/>
    <property type="match status" value="1"/>
</dbReference>
<keyword evidence="15" id="KW-0472">Membrane</keyword>
<dbReference type="GO" id="GO:0006508">
    <property type="term" value="P:proteolysis"/>
    <property type="evidence" value="ECO:0007669"/>
    <property type="project" value="UniProtKB-KW"/>
</dbReference>
<evidence type="ECO:0000313" key="19">
    <source>
        <dbReference type="Proteomes" id="UP000501830"/>
    </source>
</evidence>
<dbReference type="InterPro" id="IPR012338">
    <property type="entry name" value="Beta-lactam/transpept-like"/>
</dbReference>
<dbReference type="InterPro" id="IPR023346">
    <property type="entry name" value="Lysozyme-like_dom_sf"/>
</dbReference>
<evidence type="ECO:0000256" key="13">
    <source>
        <dbReference type="ARBA" id="ARBA00049902"/>
    </source>
</evidence>
<dbReference type="GO" id="GO:0008360">
    <property type="term" value="P:regulation of cell shape"/>
    <property type="evidence" value="ECO:0007669"/>
    <property type="project" value="UniProtKB-KW"/>
</dbReference>
<dbReference type="SUPFAM" id="SSF53955">
    <property type="entry name" value="Lysozyme-like"/>
    <property type="match status" value="1"/>
</dbReference>
<dbReference type="SUPFAM" id="SSF56601">
    <property type="entry name" value="beta-lactamase/transpeptidase-like"/>
    <property type="match status" value="1"/>
</dbReference>
<dbReference type="GeneID" id="94553847"/>
<keyword evidence="4" id="KW-0645">Protease</keyword>
<keyword evidence="15" id="KW-0812">Transmembrane</keyword>
<dbReference type="GO" id="GO:0009002">
    <property type="term" value="F:serine-type D-Ala-D-Ala carboxypeptidase activity"/>
    <property type="evidence" value="ECO:0007669"/>
    <property type="project" value="UniProtKB-EC"/>
</dbReference>
<dbReference type="GO" id="GO:0008658">
    <property type="term" value="F:penicillin binding"/>
    <property type="evidence" value="ECO:0007669"/>
    <property type="project" value="InterPro"/>
</dbReference>
<dbReference type="Proteomes" id="UP000501830">
    <property type="component" value="Chromosome"/>
</dbReference>
<keyword evidence="9" id="KW-0573">Peptidoglycan synthesis</keyword>
<dbReference type="InterPro" id="IPR001264">
    <property type="entry name" value="Glyco_trans_51"/>
</dbReference>
<dbReference type="GO" id="GO:0009252">
    <property type="term" value="P:peptidoglycan biosynthetic process"/>
    <property type="evidence" value="ECO:0007669"/>
    <property type="project" value="UniProtKB-KW"/>
</dbReference>
<feature type="region of interest" description="Disordered" evidence="14">
    <location>
        <begin position="1"/>
        <end position="33"/>
    </location>
</feature>
<dbReference type="InterPro" id="IPR001460">
    <property type="entry name" value="PCN-bd_Tpept"/>
</dbReference>
<evidence type="ECO:0000256" key="7">
    <source>
        <dbReference type="ARBA" id="ARBA00022801"/>
    </source>
</evidence>
<feature type="transmembrane region" description="Helical" evidence="15">
    <location>
        <begin position="42"/>
        <end position="66"/>
    </location>
</feature>
<evidence type="ECO:0000256" key="8">
    <source>
        <dbReference type="ARBA" id="ARBA00022960"/>
    </source>
</evidence>
<evidence type="ECO:0000256" key="15">
    <source>
        <dbReference type="SAM" id="Phobius"/>
    </source>
</evidence>
<evidence type="ECO:0000313" key="18">
    <source>
        <dbReference type="EMBL" id="QIK52560.1"/>
    </source>
</evidence>
<keyword evidence="10" id="KW-0511">Multifunctional enzyme</keyword>
<reference evidence="18 19" key="1">
    <citation type="journal article" date="2017" name="Int. J. Syst. Evol. Microbiol.">
        <title>Jeotgalibaca porci sp. nov. and Jeotgalibaca arthritidis sp. nov., isolated from pigs, and emended description of the genus Jeotgalibaca.</title>
        <authorList>
            <person name="Zamora L."/>
            <person name="Perez-Sancho M."/>
            <person name="Dominguez L."/>
            <person name="Fernandez-Garayzabal J.F."/>
            <person name="Vela A.I."/>
        </authorList>
    </citation>
    <scope>NUCLEOTIDE SEQUENCE [LARGE SCALE GENOMIC DNA]</scope>
    <source>
        <strain evidence="18 19">CCUG 69148</strain>
    </source>
</reference>
<dbReference type="InterPro" id="IPR050396">
    <property type="entry name" value="Glycosyltr_51/Transpeptidase"/>
</dbReference>
<keyword evidence="19" id="KW-1185">Reference proteome</keyword>
<dbReference type="KEGG" id="jpo:G7058_11160"/>
<dbReference type="NCBIfam" id="TIGR02074">
    <property type="entry name" value="PBP_1a_fam"/>
    <property type="match status" value="1"/>
</dbReference>
<feature type="region of interest" description="Disordered" evidence="14">
    <location>
        <begin position="788"/>
        <end position="862"/>
    </location>
</feature>
<proteinExistence type="inferred from homology"/>
<dbReference type="FunFam" id="1.10.3810.10:FF:000001">
    <property type="entry name" value="Penicillin-binding protein 1A"/>
    <property type="match status" value="1"/>
</dbReference>
<evidence type="ECO:0000256" key="5">
    <source>
        <dbReference type="ARBA" id="ARBA00022676"/>
    </source>
</evidence>
<evidence type="ECO:0000256" key="1">
    <source>
        <dbReference type="ARBA" id="ARBA00007090"/>
    </source>
</evidence>
<keyword evidence="6" id="KW-0808">Transferase</keyword>
<name>A0A6G7WJU7_9LACT</name>
<feature type="compositionally biased region" description="Low complexity" evidence="14">
    <location>
        <begin position="816"/>
        <end position="856"/>
    </location>
</feature>
<keyword evidence="8" id="KW-0133">Cell shape</keyword>
<evidence type="ECO:0000256" key="11">
    <source>
        <dbReference type="ARBA" id="ARBA00023316"/>
    </source>
</evidence>
<accession>A0A6G7WJU7</accession>
<dbReference type="AlphaFoldDB" id="A0A6G7WJU7"/>
<keyword evidence="3" id="KW-0121">Carboxypeptidase</keyword>